<accession>B5CM11</accession>
<evidence type="ECO:0000313" key="3">
    <source>
        <dbReference type="Proteomes" id="UP000003254"/>
    </source>
</evidence>
<evidence type="ECO:0000313" key="2">
    <source>
        <dbReference type="EMBL" id="EDY33729.1"/>
    </source>
</evidence>
<sequence>MIGYAENQGKGAALKTAYSFLYREILKIGGVSLLSFGIGYTLYGLQH</sequence>
<gene>
    <name evidence="2" type="ORF">RUMLAC_00485</name>
</gene>
<feature type="transmembrane region" description="Helical" evidence="1">
    <location>
        <begin position="25"/>
        <end position="45"/>
    </location>
</feature>
<proteinExistence type="predicted"/>
<dbReference type="Proteomes" id="UP000003254">
    <property type="component" value="Unassembled WGS sequence"/>
</dbReference>
<dbReference type="EMBL" id="ABOU02000017">
    <property type="protein sequence ID" value="EDY33729.1"/>
    <property type="molecule type" value="Genomic_DNA"/>
</dbReference>
<name>B5CM11_9FIRM</name>
<comment type="caution">
    <text evidence="2">The sequence shown here is derived from an EMBL/GenBank/DDBJ whole genome shotgun (WGS) entry which is preliminary data.</text>
</comment>
<keyword evidence="3" id="KW-1185">Reference proteome</keyword>
<evidence type="ECO:0000256" key="1">
    <source>
        <dbReference type="SAM" id="Phobius"/>
    </source>
</evidence>
<keyword evidence="1" id="KW-0812">Transmembrane</keyword>
<reference evidence="2 3" key="2">
    <citation type="submission" date="2008-08" db="EMBL/GenBank/DDBJ databases">
        <authorList>
            <person name="Fulton L."/>
            <person name="Clifton S."/>
            <person name="Fulton B."/>
            <person name="Xu J."/>
            <person name="Minx P."/>
            <person name="Pepin K.H."/>
            <person name="Johnson M."/>
            <person name="Bhonagiri V."/>
            <person name="Nash W.E."/>
            <person name="Mardis E.R."/>
            <person name="Wilson R.K."/>
        </authorList>
    </citation>
    <scope>NUCLEOTIDE SEQUENCE [LARGE SCALE GENOMIC DNA]</scope>
    <source>
        <strain evidence="2 3">ATCC 29176</strain>
    </source>
</reference>
<keyword evidence="1" id="KW-0472">Membrane</keyword>
<reference evidence="2 3" key="1">
    <citation type="submission" date="2008-08" db="EMBL/GenBank/DDBJ databases">
        <title>Draft genome sequence of Ruminococcus lactaris ATCC 29176.</title>
        <authorList>
            <person name="Sudarsanam P."/>
            <person name="Ley R."/>
            <person name="Guruge J."/>
            <person name="Turnbaugh P.J."/>
            <person name="Mahowald M."/>
            <person name="Liep D."/>
            <person name="Gordon J."/>
        </authorList>
    </citation>
    <scope>NUCLEOTIDE SEQUENCE [LARGE SCALE GENOMIC DNA]</scope>
    <source>
        <strain evidence="2 3">ATCC 29176</strain>
    </source>
</reference>
<organism evidence="2 3">
    <name type="scientific">[Ruminococcus] lactaris ATCC 29176</name>
    <dbReference type="NCBI Taxonomy" id="471875"/>
    <lineage>
        <taxon>Bacteria</taxon>
        <taxon>Bacillati</taxon>
        <taxon>Bacillota</taxon>
        <taxon>Clostridia</taxon>
        <taxon>Lachnospirales</taxon>
        <taxon>Lachnospiraceae</taxon>
        <taxon>Mediterraneibacter</taxon>
    </lineage>
</organism>
<dbReference type="HOGENOM" id="CLU_3172846_0_0_9"/>
<keyword evidence="1" id="KW-1133">Transmembrane helix</keyword>
<dbReference type="AlphaFoldDB" id="B5CM11"/>
<protein>
    <submittedName>
        <fullName evidence="2">Uncharacterized protein</fullName>
    </submittedName>
</protein>